<protein>
    <submittedName>
        <fullName evidence="1">ReqiPepy6 protein</fullName>
    </submittedName>
</protein>
<reference evidence="1" key="1">
    <citation type="journal article" date="2021" name="Proc. Natl. Acad. Sci. U.S.A.">
        <title>A Catalog of Tens of Thousands of Viruses from Human Metagenomes Reveals Hidden Associations with Chronic Diseases.</title>
        <authorList>
            <person name="Tisza M.J."/>
            <person name="Buck C.B."/>
        </authorList>
    </citation>
    <scope>NUCLEOTIDE SEQUENCE</scope>
    <source>
        <strain evidence="1">Ctu3o5</strain>
    </source>
</reference>
<organism evidence="1">
    <name type="scientific">Myoviridae sp. ctu3o5</name>
    <dbReference type="NCBI Taxonomy" id="2825198"/>
    <lineage>
        <taxon>Viruses</taxon>
        <taxon>Duplodnaviria</taxon>
        <taxon>Heunggongvirae</taxon>
        <taxon>Uroviricota</taxon>
        <taxon>Caudoviricetes</taxon>
    </lineage>
</organism>
<evidence type="ECO:0000313" key="1">
    <source>
        <dbReference type="EMBL" id="DAF88335.1"/>
    </source>
</evidence>
<accession>A0A8S5U1L3</accession>
<sequence length="358" mass="40585">MADYKIEVYSKNGKCLGDIRHLAQGLKWTEQRNAAETVSFRMDLARYEEYVKKTGMRPYDFMDAGTTDIRIVRNGKDRIGAHLIKIDFSPNDPSVDIELSFTGYLNYFKDAYVDAAYNNASQGDIAWGVINQYQNKQDGDFGIRRGEFTSLGKSPRQRNQTRANVKDFLVRLSNVIDGPDFQFTPDKKFNTFDAMGNYRPDIRLVYPKNVAGFGFERSVDSLANYIIGIGSGNGDDAIVATATDPFSRQALYRREKVATFSSVEKESTLQENTNGILEMLKDVRELPSFTLSDGILDLNDVGLGDTIYAEMNGYIMFEHIHGFYRIEKIEVTVDENDAEEVKLTFDNLNVDNIISQQE</sequence>
<proteinExistence type="predicted"/>
<dbReference type="EMBL" id="BK015984">
    <property type="protein sequence ID" value="DAF88335.1"/>
    <property type="molecule type" value="Genomic_DNA"/>
</dbReference>
<name>A0A8S5U1L3_9CAUD</name>